<evidence type="ECO:0000313" key="2">
    <source>
        <dbReference type="Proteomes" id="UP000429730"/>
    </source>
</evidence>
<proteinExistence type="predicted"/>
<organism evidence="1 2">
    <name type="scientific">Enterococcus faecalis</name>
    <name type="common">Streptococcus faecalis</name>
    <dbReference type="NCBI Taxonomy" id="1351"/>
    <lineage>
        <taxon>Bacteria</taxon>
        <taxon>Bacillati</taxon>
        <taxon>Bacillota</taxon>
        <taxon>Bacilli</taxon>
        <taxon>Lactobacillales</taxon>
        <taxon>Enterococcaceae</taxon>
        <taxon>Enterococcus</taxon>
    </lineage>
</organism>
<dbReference type="AlphaFoldDB" id="A0AAP6RH40"/>
<dbReference type="Proteomes" id="UP000429730">
    <property type="component" value="Unassembled WGS sequence"/>
</dbReference>
<dbReference type="InterPro" id="IPR025855">
    <property type="entry name" value="Replic_Relax"/>
</dbReference>
<gene>
    <name evidence="1" type="ORF">GTI81_09025</name>
</gene>
<dbReference type="Pfam" id="PF13814">
    <property type="entry name" value="Replic_Relax"/>
    <property type="match status" value="1"/>
</dbReference>
<sequence length="285" mass="33311">MNDKTNKRITKAELRRLSSSILDSREIEILQTINKLKFVTTKQLQRLFFTDSPNPTTNLRACNRKLKRLKNFGLVANLEQRIGGKRAGSSSVVNSISSAGYQLLRLDDMTLYATRKRLYEPNILFLEHTLAIAETYTRLHEMNRNNKIHDFQATFEPSCWRTYNNKKGVPTFLKPDLFACFAVDDESEDFMFFELDMASQAPKRVVRKCKQYLLYYKTGIEQRVNGVLPWVIWITPNEKRRNQLINHVSENIPNYEMVFRIITMDELETLIAGETNKEVDDEQNL</sequence>
<name>A0AAP6RH40_ENTFL</name>
<dbReference type="EMBL" id="WVTJ01000015">
    <property type="protein sequence ID" value="MXS52852.1"/>
    <property type="molecule type" value="Genomic_DNA"/>
</dbReference>
<accession>A0AAP6RH40</accession>
<protein>
    <submittedName>
        <fullName evidence="1">Replication-relaxation</fullName>
    </submittedName>
</protein>
<reference evidence="1 2" key="1">
    <citation type="submission" date="2019-04" db="EMBL/GenBank/DDBJ databases">
        <title>Step-wise assembly of the neonatal virome modulated by breast feeding.</title>
        <authorList>
            <person name="Liang G."/>
            <person name="Bushman F."/>
        </authorList>
    </citation>
    <scope>NUCLEOTIDE SEQUENCE [LARGE SCALE GENOMIC DNA]</scope>
    <source>
        <strain evidence="1 2">E3754</strain>
    </source>
</reference>
<evidence type="ECO:0000313" key="1">
    <source>
        <dbReference type="EMBL" id="MXS52852.1"/>
    </source>
</evidence>
<comment type="caution">
    <text evidence="1">The sequence shown here is derived from an EMBL/GenBank/DDBJ whole genome shotgun (WGS) entry which is preliminary data.</text>
</comment>
<dbReference type="RefSeq" id="WP_160808351.1">
    <property type="nucleotide sequence ID" value="NZ_WVTG01000001.1"/>
</dbReference>